<protein>
    <recommendedName>
        <fullName evidence="2">endopeptidase La</fullName>
        <ecNumber evidence="2">3.4.21.53</ecNumber>
    </recommendedName>
</protein>
<evidence type="ECO:0000256" key="2">
    <source>
        <dbReference type="PROSITE-ProRule" id="PRU01122"/>
    </source>
</evidence>
<dbReference type="EC" id="3.4.21.53" evidence="2"/>
<dbReference type="InterPro" id="IPR014721">
    <property type="entry name" value="Ribsml_uS5_D2-typ_fold_subgr"/>
</dbReference>
<keyword evidence="2" id="KW-0720">Serine protease</keyword>
<name>A0A855WZQ4_9BACT</name>
<accession>A0A855WZQ4</accession>
<dbReference type="SUPFAM" id="SSF52540">
    <property type="entry name" value="P-loop containing nucleoside triphosphate hydrolases"/>
    <property type="match status" value="1"/>
</dbReference>
<dbReference type="SUPFAM" id="SSF54211">
    <property type="entry name" value="Ribosomal protein S5 domain 2-like"/>
    <property type="match status" value="1"/>
</dbReference>
<dbReference type="Proteomes" id="UP000250918">
    <property type="component" value="Unassembled WGS sequence"/>
</dbReference>
<dbReference type="PROSITE" id="PS51786">
    <property type="entry name" value="LON_PROTEOLYTIC"/>
    <property type="match status" value="1"/>
</dbReference>
<dbReference type="Pfam" id="PF20437">
    <property type="entry name" value="LonC_helical"/>
    <property type="match status" value="1"/>
</dbReference>
<dbReference type="GO" id="GO:0005524">
    <property type="term" value="F:ATP binding"/>
    <property type="evidence" value="ECO:0007669"/>
    <property type="project" value="InterPro"/>
</dbReference>
<dbReference type="PANTHER" id="PTHR10046">
    <property type="entry name" value="ATP DEPENDENT LON PROTEASE FAMILY MEMBER"/>
    <property type="match status" value="1"/>
</dbReference>
<feature type="active site" evidence="2">
    <location>
        <position position="715"/>
    </location>
</feature>
<dbReference type="GO" id="GO:0004176">
    <property type="term" value="F:ATP-dependent peptidase activity"/>
    <property type="evidence" value="ECO:0007669"/>
    <property type="project" value="UniProtKB-UniRule"/>
</dbReference>
<keyword evidence="1 2" id="KW-0645">Protease</keyword>
<dbReference type="InterPro" id="IPR046843">
    <property type="entry name" value="LonB_AAA-LID"/>
</dbReference>
<dbReference type="InterPro" id="IPR008269">
    <property type="entry name" value="Lon_proteolytic"/>
</dbReference>
<evidence type="ECO:0000313" key="5">
    <source>
        <dbReference type="EMBL" id="PWB71471.1"/>
    </source>
</evidence>
<dbReference type="Pfam" id="PF20436">
    <property type="entry name" value="LonB_AAA-LID"/>
    <property type="match status" value="1"/>
</dbReference>
<feature type="domain" description="Lon proteolytic" evidence="4">
    <location>
        <begin position="582"/>
        <end position="777"/>
    </location>
</feature>
<dbReference type="Gene3D" id="1.10.8.60">
    <property type="match status" value="1"/>
</dbReference>
<dbReference type="InterPro" id="IPR020568">
    <property type="entry name" value="Ribosomal_Su5_D2-typ_SF"/>
</dbReference>
<dbReference type="AlphaFoldDB" id="A0A855WZQ4"/>
<feature type="active site" evidence="2">
    <location>
        <position position="672"/>
    </location>
</feature>
<dbReference type="InterPro" id="IPR027065">
    <property type="entry name" value="Lon_Prtase"/>
</dbReference>
<dbReference type="Pfam" id="PF13654">
    <property type="entry name" value="AAA_32"/>
    <property type="match status" value="1"/>
</dbReference>
<feature type="region of interest" description="Disordered" evidence="3">
    <location>
        <begin position="809"/>
        <end position="836"/>
    </location>
</feature>
<dbReference type="InterPro" id="IPR041699">
    <property type="entry name" value="AAA_32"/>
</dbReference>
<dbReference type="InterPro" id="IPR027417">
    <property type="entry name" value="P-loop_NTPase"/>
</dbReference>
<evidence type="ECO:0000313" key="6">
    <source>
        <dbReference type="Proteomes" id="UP000250918"/>
    </source>
</evidence>
<dbReference type="GO" id="GO:0006508">
    <property type="term" value="P:proteolysis"/>
    <property type="evidence" value="ECO:0007669"/>
    <property type="project" value="UniProtKB-KW"/>
</dbReference>
<proteinExistence type="inferred from homology"/>
<evidence type="ECO:0000256" key="3">
    <source>
        <dbReference type="SAM" id="MobiDB-lite"/>
    </source>
</evidence>
<feature type="compositionally biased region" description="Basic and acidic residues" evidence="3">
    <location>
        <begin position="812"/>
        <end position="825"/>
    </location>
</feature>
<feature type="compositionally biased region" description="Basic residues" evidence="3">
    <location>
        <begin position="826"/>
        <end position="836"/>
    </location>
</feature>
<comment type="catalytic activity">
    <reaction evidence="2">
        <text>Hydrolysis of proteins in presence of ATP.</text>
        <dbReference type="EC" id="3.4.21.53"/>
    </reaction>
</comment>
<reference evidence="5 6" key="1">
    <citation type="journal article" date="2018" name="ISME J.">
        <title>A methanotrophic archaeon couples anaerobic oxidation of methane to Fe(III) reduction.</title>
        <authorList>
            <person name="Cai C."/>
            <person name="Leu A.O."/>
            <person name="Xie G.J."/>
            <person name="Guo J."/>
            <person name="Feng Y."/>
            <person name="Zhao J.X."/>
            <person name="Tyson G.W."/>
            <person name="Yuan Z."/>
            <person name="Hu S."/>
        </authorList>
    </citation>
    <scope>NUCLEOTIDE SEQUENCE [LARGE SCALE GENOMIC DNA]</scope>
    <source>
        <strain evidence="5">FeB_12</strain>
    </source>
</reference>
<dbReference type="Pfam" id="PF05362">
    <property type="entry name" value="Lon_C"/>
    <property type="match status" value="1"/>
</dbReference>
<sequence>MMTARRPKKSKSSRELTLKEISYQIDFHPRGVRTSDDIAPCEEIIGQARAIEAIKVGLHIKSRGYNIFVTGMSGTGRTTTIQHLLQQLDHHQPQLNDICYVNNFKNEDNPRVLVFEAGDGKRFKKDMAYLVASLRKVVPKIFLSEDYKERQSRIVREFENRQKELVGKFEEKLDTASFVMVQIQAGLAVRNEIQPLVDGEPAPMEKLERMVKDGKFPTARLDELHAQWEVLRREFDATSLESKKLTTKMEDAIEKLNLSMVAPLVTEKINLLRKRYPLAKAIEYLNEVEEALSQDLDRYREAQPRRGEEEAPPYRKREPFEEFSVNLILDNAGTTKVPIIIENSPSYKNLFGSLERVVDRFGYWRTDFTRIYSGSLLRAAGGFLVVNALDLLNEPGVWWPLKRALRNGEIEITGFDPFYMMAGSGIKPEPVPCSVKVVLIGEPHLYNLLWRADDDFKKVFRIKAEFDSVMPLNNENLKEYFCFVRRRVTDEGLLPFDVSGMQGIAEYGRRLAGHRNRLSVRFTAIADMVREANFCALEHTAKRVTRADVHAAILKKRQRVNLVEEKVQEMFDSDVLLVSTKGSAVGQVNGLSVYDLGEYSFGRPTRITVNTSLGKAGVINIEREADLSGPIHDKGVLVLSGFLRLMFAQDKPLEMSASISFEQSYSGVDGDSASSTEIYGILSSLTGLPIKQGIAVTGSVNQKGEIQPIGGINEKIEGFYDVCMAKGLTGDQGVILPRQNVQDLIIRPDVVEAIGKKRFHLYPVDTISDGISVLTGVPGGKRLPSGSFTPGSVLALADQKLRTMALTLENWTRQEKKNNNDANGRKKEKKRTPRAT</sequence>
<gene>
    <name evidence="5" type="ORF">C3F09_07840</name>
</gene>
<evidence type="ECO:0000259" key="4">
    <source>
        <dbReference type="PROSITE" id="PS51786"/>
    </source>
</evidence>
<dbReference type="GO" id="GO:0004252">
    <property type="term" value="F:serine-type endopeptidase activity"/>
    <property type="evidence" value="ECO:0007669"/>
    <property type="project" value="UniProtKB-UniRule"/>
</dbReference>
<dbReference type="GO" id="GO:0030163">
    <property type="term" value="P:protein catabolic process"/>
    <property type="evidence" value="ECO:0007669"/>
    <property type="project" value="InterPro"/>
</dbReference>
<dbReference type="Gene3D" id="3.40.50.300">
    <property type="entry name" value="P-loop containing nucleotide triphosphate hydrolases"/>
    <property type="match status" value="2"/>
</dbReference>
<comment type="similarity">
    <text evidence="2">Belongs to the peptidase S16 family.</text>
</comment>
<dbReference type="InterPro" id="IPR046844">
    <property type="entry name" value="Lon-like_helical"/>
</dbReference>
<organism evidence="5 6">
    <name type="scientific">candidate division GN15 bacterium</name>
    <dbReference type="NCBI Taxonomy" id="2072418"/>
    <lineage>
        <taxon>Bacteria</taxon>
        <taxon>candidate division GN15</taxon>
    </lineage>
</organism>
<evidence type="ECO:0000256" key="1">
    <source>
        <dbReference type="ARBA" id="ARBA00022670"/>
    </source>
</evidence>
<keyword evidence="2" id="KW-0378">Hydrolase</keyword>
<dbReference type="Gene3D" id="3.30.230.10">
    <property type="match status" value="1"/>
</dbReference>
<dbReference type="EMBL" id="PQAP01000114">
    <property type="protein sequence ID" value="PWB71471.1"/>
    <property type="molecule type" value="Genomic_DNA"/>
</dbReference>
<dbReference type="PRINTS" id="PR00830">
    <property type="entry name" value="ENDOLAPTASE"/>
</dbReference>
<comment type="caution">
    <text evidence="5">The sequence shown here is derived from an EMBL/GenBank/DDBJ whole genome shotgun (WGS) entry which is preliminary data.</text>
</comment>